<dbReference type="AlphaFoldDB" id="A0A1G2QXF7"/>
<accession>A0A1G2QXF7</accession>
<dbReference type="InterPro" id="IPR004860">
    <property type="entry name" value="LAGLIDADG_dom"/>
</dbReference>
<evidence type="ECO:0000313" key="2">
    <source>
        <dbReference type="EMBL" id="OHA64521.1"/>
    </source>
</evidence>
<comment type="caution">
    <text evidence="2">The sequence shown here is derived from an EMBL/GenBank/DDBJ whole genome shotgun (WGS) entry which is preliminary data.</text>
</comment>
<dbReference type="Pfam" id="PF14528">
    <property type="entry name" value="LAGLIDADG_3"/>
    <property type="match status" value="2"/>
</dbReference>
<dbReference type="Proteomes" id="UP000178170">
    <property type="component" value="Unassembled WGS sequence"/>
</dbReference>
<feature type="domain" description="DOD-type homing endonuclease" evidence="1">
    <location>
        <begin position="33"/>
        <end position="176"/>
    </location>
</feature>
<sequence length="242" mass="28355">MKVGKNEKPTKLPQGGQLQRKIRIEWSPNFAYAVGLLTADGHLSKDERHIIFTSKELELINLFKAALQIENKPTRRKEKRREWFSLSFGDRVFYRFLLTIGLTPAKSKTIKSVDIPEKFFADFLRGLFDGDGTFYMFRDARWPNSLCFKMSFASASKEFIEWLKHELTRSYGVKGYLHKGAGVSNLEYVKGDSRILFHTMYHQKELLFLKRKYTKMRTALELDEQNWIPALQKHQRLKVLPG</sequence>
<dbReference type="Gene3D" id="3.10.28.10">
    <property type="entry name" value="Homing endonucleases"/>
    <property type="match status" value="1"/>
</dbReference>
<dbReference type="InterPro" id="IPR004042">
    <property type="entry name" value="Intein_endonuc_central"/>
</dbReference>
<organism evidence="2 3">
    <name type="scientific">Candidatus Wildermuthbacteria bacterium RIFCSPHIGHO2_01_FULL_48_27b</name>
    <dbReference type="NCBI Taxonomy" id="1802447"/>
    <lineage>
        <taxon>Bacteria</taxon>
        <taxon>Candidatus Wildermuthiibacteriota</taxon>
    </lineage>
</organism>
<evidence type="ECO:0000313" key="3">
    <source>
        <dbReference type="Proteomes" id="UP000178170"/>
    </source>
</evidence>
<evidence type="ECO:0000259" key="1">
    <source>
        <dbReference type="PROSITE" id="PS50819"/>
    </source>
</evidence>
<dbReference type="InterPro" id="IPR027434">
    <property type="entry name" value="Homing_endonucl"/>
</dbReference>
<dbReference type="EMBL" id="MHTS01000013">
    <property type="protein sequence ID" value="OHA64521.1"/>
    <property type="molecule type" value="Genomic_DNA"/>
</dbReference>
<name>A0A1G2QXF7_9BACT</name>
<dbReference type="PROSITE" id="PS50819">
    <property type="entry name" value="INTEIN_ENDONUCLEASE"/>
    <property type="match status" value="1"/>
</dbReference>
<dbReference type="SUPFAM" id="SSF55608">
    <property type="entry name" value="Homing endonucleases"/>
    <property type="match status" value="2"/>
</dbReference>
<proteinExistence type="predicted"/>
<reference evidence="2 3" key="1">
    <citation type="journal article" date="2016" name="Nat. Commun.">
        <title>Thousands of microbial genomes shed light on interconnected biogeochemical processes in an aquifer system.</title>
        <authorList>
            <person name="Anantharaman K."/>
            <person name="Brown C.T."/>
            <person name="Hug L.A."/>
            <person name="Sharon I."/>
            <person name="Castelle C.J."/>
            <person name="Probst A.J."/>
            <person name="Thomas B.C."/>
            <person name="Singh A."/>
            <person name="Wilkins M.J."/>
            <person name="Karaoz U."/>
            <person name="Brodie E.L."/>
            <person name="Williams K.H."/>
            <person name="Hubbard S.S."/>
            <person name="Banfield J.F."/>
        </authorList>
    </citation>
    <scope>NUCLEOTIDE SEQUENCE [LARGE SCALE GENOMIC DNA]</scope>
</reference>
<gene>
    <name evidence="2" type="ORF">A2843_00435</name>
</gene>
<dbReference type="GO" id="GO:0004519">
    <property type="term" value="F:endonuclease activity"/>
    <property type="evidence" value="ECO:0007669"/>
    <property type="project" value="InterPro"/>
</dbReference>
<protein>
    <recommendedName>
        <fullName evidence="1">DOD-type homing endonuclease domain-containing protein</fullName>
    </recommendedName>
</protein>